<comment type="caution">
    <text evidence="2">The sequence shown here is derived from an EMBL/GenBank/DDBJ whole genome shotgun (WGS) entry which is preliminary data.</text>
</comment>
<comment type="function">
    <text evidence="1">Allows the formation of correctly charged Asn-tRNA(Asn) or Gln-tRNA(Gln) through the transamidation of misacylated Asp-tRNA(Asn) or Glu-tRNA(Gln) in organisms which lack either or both of asparaginyl-tRNA or glutaminyl-tRNA synthetases. The reaction takes place in the presence of glutamine and ATP through an activated phospho-Asp-tRNA(Asn) or phospho-Glu-tRNA(Gln).</text>
</comment>
<protein>
    <recommendedName>
        <fullName evidence="1">Aspartyl/glutamyl-tRNA(Asn/Gln) amidotransferase subunit C</fullName>
        <shortName evidence="1">Asp/Glu-ADT subunit C</shortName>
        <ecNumber evidence="1">6.3.5.-</ecNumber>
    </recommendedName>
</protein>
<evidence type="ECO:0000313" key="2">
    <source>
        <dbReference type="EMBL" id="PJA41074.1"/>
    </source>
</evidence>
<dbReference type="GO" id="GO:0050567">
    <property type="term" value="F:glutaminyl-tRNA synthase (glutamine-hydrolyzing) activity"/>
    <property type="evidence" value="ECO:0007669"/>
    <property type="project" value="UniProtKB-UniRule"/>
</dbReference>
<sequence>MDIQEVKKIANLAKLNLTDDEITKFAPQLSEILTYVKKLEEVNTENVTPTLHATSDLKNRFQVLEKDSEKVKTADLLKNAKFSKDNYVQTEAVFK</sequence>
<dbReference type="NCBIfam" id="TIGR00135">
    <property type="entry name" value="gatC"/>
    <property type="match status" value="1"/>
</dbReference>
<name>A0A2M7X4H6_UNCKA</name>
<dbReference type="GO" id="GO:0006450">
    <property type="term" value="P:regulation of translational fidelity"/>
    <property type="evidence" value="ECO:0007669"/>
    <property type="project" value="InterPro"/>
</dbReference>
<dbReference type="GO" id="GO:0050566">
    <property type="term" value="F:asparaginyl-tRNA synthase (glutamine-hydrolyzing) activity"/>
    <property type="evidence" value="ECO:0007669"/>
    <property type="project" value="RHEA"/>
</dbReference>
<dbReference type="PANTHER" id="PTHR15004">
    <property type="entry name" value="GLUTAMYL-TRNA(GLN) AMIDOTRANSFERASE SUBUNIT C, MITOCHONDRIAL"/>
    <property type="match status" value="1"/>
</dbReference>
<gene>
    <name evidence="1" type="primary">gatC</name>
    <name evidence="2" type="ORF">CO178_00970</name>
</gene>
<dbReference type="GO" id="GO:0006412">
    <property type="term" value="P:translation"/>
    <property type="evidence" value="ECO:0007669"/>
    <property type="project" value="UniProtKB-UniRule"/>
</dbReference>
<comment type="subunit">
    <text evidence="1">Heterotrimer of A, B and C subunits.</text>
</comment>
<keyword evidence="1" id="KW-0547">Nucleotide-binding</keyword>
<dbReference type="GO" id="GO:0070681">
    <property type="term" value="P:glutaminyl-tRNAGln biosynthesis via transamidation"/>
    <property type="evidence" value="ECO:0007669"/>
    <property type="project" value="TreeGrafter"/>
</dbReference>
<comment type="catalytic activity">
    <reaction evidence="1">
        <text>L-aspartyl-tRNA(Asn) + L-glutamine + ATP + H2O = L-asparaginyl-tRNA(Asn) + L-glutamate + ADP + phosphate + 2 H(+)</text>
        <dbReference type="Rhea" id="RHEA:14513"/>
        <dbReference type="Rhea" id="RHEA-COMP:9674"/>
        <dbReference type="Rhea" id="RHEA-COMP:9677"/>
        <dbReference type="ChEBI" id="CHEBI:15377"/>
        <dbReference type="ChEBI" id="CHEBI:15378"/>
        <dbReference type="ChEBI" id="CHEBI:29985"/>
        <dbReference type="ChEBI" id="CHEBI:30616"/>
        <dbReference type="ChEBI" id="CHEBI:43474"/>
        <dbReference type="ChEBI" id="CHEBI:58359"/>
        <dbReference type="ChEBI" id="CHEBI:78515"/>
        <dbReference type="ChEBI" id="CHEBI:78516"/>
        <dbReference type="ChEBI" id="CHEBI:456216"/>
    </reaction>
</comment>
<dbReference type="EC" id="6.3.5.-" evidence="1"/>
<reference evidence="3" key="1">
    <citation type="submission" date="2017-09" db="EMBL/GenBank/DDBJ databases">
        <title>Depth-based differentiation of microbial function through sediment-hosted aquifers and enrichment of novel symbionts in the deep terrestrial subsurface.</title>
        <authorList>
            <person name="Probst A.J."/>
            <person name="Ladd B."/>
            <person name="Jarett J.K."/>
            <person name="Geller-Mcgrath D.E."/>
            <person name="Sieber C.M.K."/>
            <person name="Emerson J.B."/>
            <person name="Anantharaman K."/>
            <person name="Thomas B.C."/>
            <person name="Malmstrom R."/>
            <person name="Stieglmeier M."/>
            <person name="Klingl A."/>
            <person name="Woyke T."/>
            <person name="Ryan C.M."/>
            <person name="Banfield J.F."/>
        </authorList>
    </citation>
    <scope>NUCLEOTIDE SEQUENCE [LARGE SCALE GENOMIC DNA]</scope>
</reference>
<comment type="catalytic activity">
    <reaction evidence="1">
        <text>L-glutamyl-tRNA(Gln) + L-glutamine + ATP + H2O = L-glutaminyl-tRNA(Gln) + L-glutamate + ADP + phosphate + H(+)</text>
        <dbReference type="Rhea" id="RHEA:17521"/>
        <dbReference type="Rhea" id="RHEA-COMP:9681"/>
        <dbReference type="Rhea" id="RHEA-COMP:9684"/>
        <dbReference type="ChEBI" id="CHEBI:15377"/>
        <dbReference type="ChEBI" id="CHEBI:15378"/>
        <dbReference type="ChEBI" id="CHEBI:29985"/>
        <dbReference type="ChEBI" id="CHEBI:30616"/>
        <dbReference type="ChEBI" id="CHEBI:43474"/>
        <dbReference type="ChEBI" id="CHEBI:58359"/>
        <dbReference type="ChEBI" id="CHEBI:78520"/>
        <dbReference type="ChEBI" id="CHEBI:78521"/>
        <dbReference type="ChEBI" id="CHEBI:456216"/>
    </reaction>
</comment>
<dbReference type="SUPFAM" id="SSF141000">
    <property type="entry name" value="Glu-tRNAGln amidotransferase C subunit"/>
    <property type="match status" value="1"/>
</dbReference>
<dbReference type="GO" id="GO:0016740">
    <property type="term" value="F:transferase activity"/>
    <property type="evidence" value="ECO:0007669"/>
    <property type="project" value="UniProtKB-KW"/>
</dbReference>
<proteinExistence type="inferred from homology"/>
<dbReference type="GO" id="GO:0005524">
    <property type="term" value="F:ATP binding"/>
    <property type="evidence" value="ECO:0007669"/>
    <property type="project" value="UniProtKB-KW"/>
</dbReference>
<dbReference type="AlphaFoldDB" id="A0A2M7X4H6"/>
<keyword evidence="2" id="KW-0808">Transferase</keyword>
<dbReference type="InterPro" id="IPR036113">
    <property type="entry name" value="Asp/Glu-ADT_sf_sub_c"/>
</dbReference>
<dbReference type="Pfam" id="PF02686">
    <property type="entry name" value="GatC"/>
    <property type="match status" value="1"/>
</dbReference>
<evidence type="ECO:0000313" key="3">
    <source>
        <dbReference type="Proteomes" id="UP000230683"/>
    </source>
</evidence>
<keyword evidence="1" id="KW-0436">Ligase</keyword>
<accession>A0A2M7X4H6</accession>
<comment type="similarity">
    <text evidence="1">Belongs to the GatC family.</text>
</comment>
<dbReference type="HAMAP" id="MF_00122">
    <property type="entry name" value="GatC"/>
    <property type="match status" value="1"/>
</dbReference>
<dbReference type="Proteomes" id="UP000230683">
    <property type="component" value="Unassembled WGS sequence"/>
</dbReference>
<organism evidence="2 3">
    <name type="scientific">candidate division WWE3 bacterium CG_4_9_14_3_um_filter_34_6</name>
    <dbReference type="NCBI Taxonomy" id="1975079"/>
    <lineage>
        <taxon>Bacteria</taxon>
        <taxon>Katanobacteria</taxon>
    </lineage>
</organism>
<dbReference type="InterPro" id="IPR003837">
    <property type="entry name" value="GatC"/>
</dbReference>
<keyword evidence="1" id="KW-0067">ATP-binding</keyword>
<keyword evidence="1" id="KW-0648">Protein biosynthesis</keyword>
<dbReference type="Gene3D" id="1.10.20.60">
    <property type="entry name" value="Glu-tRNAGln amidotransferase C subunit, N-terminal domain"/>
    <property type="match status" value="1"/>
</dbReference>
<evidence type="ECO:0000256" key="1">
    <source>
        <dbReference type="HAMAP-Rule" id="MF_00122"/>
    </source>
</evidence>
<dbReference type="EMBL" id="PFWY01000046">
    <property type="protein sequence ID" value="PJA41074.1"/>
    <property type="molecule type" value="Genomic_DNA"/>
</dbReference>
<dbReference type="PANTHER" id="PTHR15004:SF0">
    <property type="entry name" value="GLUTAMYL-TRNA(GLN) AMIDOTRANSFERASE SUBUNIT C, MITOCHONDRIAL"/>
    <property type="match status" value="1"/>
</dbReference>